<reference evidence="1 2" key="1">
    <citation type="submission" date="2020-11" db="EMBL/GenBank/DDBJ databases">
        <authorList>
            <person name="Wallbank WR R."/>
            <person name="Pardo Diaz C."/>
            <person name="Kozak K."/>
            <person name="Martin S."/>
            <person name="Jiggins C."/>
            <person name="Moest M."/>
            <person name="Warren A I."/>
            <person name="Generalovic N T."/>
            <person name="Byers J.R.P. K."/>
            <person name="Montejo-Kovacevich G."/>
            <person name="Yen C E."/>
        </authorList>
    </citation>
    <scope>NUCLEOTIDE SEQUENCE [LARGE SCALE GENOMIC DNA]</scope>
</reference>
<name>A0A7R8YZE0_HERIL</name>
<evidence type="ECO:0000313" key="1">
    <source>
        <dbReference type="EMBL" id="CAD7090396.1"/>
    </source>
</evidence>
<dbReference type="InParanoid" id="A0A7R8YZE0"/>
<gene>
    <name evidence="1" type="ORF">HERILL_LOCUS12880</name>
</gene>
<dbReference type="OrthoDB" id="7770343at2759"/>
<organism evidence="1 2">
    <name type="scientific">Hermetia illucens</name>
    <name type="common">Black soldier fly</name>
    <dbReference type="NCBI Taxonomy" id="343691"/>
    <lineage>
        <taxon>Eukaryota</taxon>
        <taxon>Metazoa</taxon>
        <taxon>Ecdysozoa</taxon>
        <taxon>Arthropoda</taxon>
        <taxon>Hexapoda</taxon>
        <taxon>Insecta</taxon>
        <taxon>Pterygota</taxon>
        <taxon>Neoptera</taxon>
        <taxon>Endopterygota</taxon>
        <taxon>Diptera</taxon>
        <taxon>Brachycera</taxon>
        <taxon>Stratiomyomorpha</taxon>
        <taxon>Stratiomyidae</taxon>
        <taxon>Hermetiinae</taxon>
        <taxon>Hermetia</taxon>
    </lineage>
</organism>
<dbReference type="Proteomes" id="UP000594454">
    <property type="component" value="Chromosome 5"/>
</dbReference>
<evidence type="ECO:0000313" key="2">
    <source>
        <dbReference type="Proteomes" id="UP000594454"/>
    </source>
</evidence>
<sequence>MEQRLVSDDEVEELSDLGLPYDKEKRLSRSRSVDSTRHCLVDIQEECEKEIELNSSYKQFKEALLLKVKRGYHHK</sequence>
<keyword evidence="2" id="KW-1185">Reference proteome</keyword>
<protein>
    <submittedName>
        <fullName evidence="1">Uncharacterized protein</fullName>
    </submittedName>
</protein>
<proteinExistence type="predicted"/>
<accession>A0A7R8YZE0</accession>
<dbReference type="EMBL" id="LR899013">
    <property type="protein sequence ID" value="CAD7090396.1"/>
    <property type="molecule type" value="Genomic_DNA"/>
</dbReference>
<dbReference type="AlphaFoldDB" id="A0A7R8YZE0"/>